<evidence type="ECO:0000313" key="3">
    <source>
        <dbReference type="Proteomes" id="UP001152795"/>
    </source>
</evidence>
<feature type="compositionally biased region" description="Basic and acidic residues" evidence="1">
    <location>
        <begin position="163"/>
        <end position="176"/>
    </location>
</feature>
<evidence type="ECO:0000313" key="2">
    <source>
        <dbReference type="EMBL" id="CAB3979356.1"/>
    </source>
</evidence>
<keyword evidence="3" id="KW-1185">Reference proteome</keyword>
<evidence type="ECO:0000256" key="1">
    <source>
        <dbReference type="SAM" id="MobiDB-lite"/>
    </source>
</evidence>
<dbReference type="OrthoDB" id="5984021at2759"/>
<sequence length="229" mass="27425">MYIFVFLPKRSPHIYYVYYIYRVCFIMKWTNEHDVEFCKEVIASKLFETKKRSAERAQVWEAIAKKLEKVEYPKFKVEQRSVRDRLKKLIKQFRKKENDERRASGISPELTELDTLLEEISEKEEASETLAADMGEREKRRLEEDHMAGQEMRKRAMQTLSETQKRNTKIDQDSPKRKVRKGGNTALAFLAEKAEKETKLKEESNRLERERQEMEKEKQTNLCNNRMTC</sequence>
<comment type="caution">
    <text evidence="2">The sequence shown here is derived from an EMBL/GenBank/DDBJ whole genome shotgun (WGS) entry which is preliminary data.</text>
</comment>
<protein>
    <submittedName>
        <fullName evidence="2">Uncharacterized protein</fullName>
    </submittedName>
</protein>
<dbReference type="PANTHER" id="PTHR33309">
    <property type="entry name" value="KERATIN, ULTRA HIGH-SULFUR MATRIX PROTEIN-LIKE"/>
    <property type="match status" value="1"/>
</dbReference>
<feature type="compositionally biased region" description="Basic and acidic residues" evidence="1">
    <location>
        <begin position="134"/>
        <end position="154"/>
    </location>
</feature>
<gene>
    <name evidence="2" type="ORF">PACLA_8A006178</name>
</gene>
<dbReference type="Proteomes" id="UP001152795">
    <property type="component" value="Unassembled WGS sequence"/>
</dbReference>
<proteinExistence type="predicted"/>
<accession>A0A7D9D912</accession>
<organism evidence="2 3">
    <name type="scientific">Paramuricea clavata</name>
    <name type="common">Red gorgonian</name>
    <name type="synonym">Violescent sea-whip</name>
    <dbReference type="NCBI Taxonomy" id="317549"/>
    <lineage>
        <taxon>Eukaryota</taxon>
        <taxon>Metazoa</taxon>
        <taxon>Cnidaria</taxon>
        <taxon>Anthozoa</taxon>
        <taxon>Octocorallia</taxon>
        <taxon>Malacalcyonacea</taxon>
        <taxon>Plexauridae</taxon>
        <taxon>Paramuricea</taxon>
    </lineage>
</organism>
<feature type="compositionally biased region" description="Polar residues" evidence="1">
    <location>
        <begin position="220"/>
        <end position="229"/>
    </location>
</feature>
<dbReference type="EMBL" id="CACRXK020000189">
    <property type="protein sequence ID" value="CAB3979356.1"/>
    <property type="molecule type" value="Genomic_DNA"/>
</dbReference>
<dbReference type="PANTHER" id="PTHR33309:SF1">
    <property type="entry name" value="MYB_SANT-LIKE DNA-BINDING DOMAIN-CONTAINING PROTEIN"/>
    <property type="match status" value="1"/>
</dbReference>
<feature type="compositionally biased region" description="Basic and acidic residues" evidence="1">
    <location>
        <begin position="192"/>
        <end position="219"/>
    </location>
</feature>
<dbReference type="AlphaFoldDB" id="A0A7D9D912"/>
<feature type="region of interest" description="Disordered" evidence="1">
    <location>
        <begin position="122"/>
        <end position="229"/>
    </location>
</feature>
<reference evidence="2" key="1">
    <citation type="submission" date="2020-04" db="EMBL/GenBank/DDBJ databases">
        <authorList>
            <person name="Alioto T."/>
            <person name="Alioto T."/>
            <person name="Gomez Garrido J."/>
        </authorList>
    </citation>
    <scope>NUCLEOTIDE SEQUENCE</scope>
    <source>
        <strain evidence="2">A484AB</strain>
    </source>
</reference>
<name>A0A7D9D912_PARCT</name>